<dbReference type="FunFam" id="3.90.950.10:FF:000002">
    <property type="entry name" value="Inosine/xanthosine triphosphatase"/>
    <property type="match status" value="1"/>
</dbReference>
<keyword evidence="5" id="KW-0378">Hydrolase</keyword>
<dbReference type="SUPFAM" id="SSF52972">
    <property type="entry name" value="ITPase-like"/>
    <property type="match status" value="1"/>
</dbReference>
<dbReference type="GO" id="GO:0103023">
    <property type="term" value="F:ITPase activity"/>
    <property type="evidence" value="ECO:0007669"/>
    <property type="project" value="UniProtKB-EC"/>
</dbReference>
<evidence type="ECO:0000256" key="3">
    <source>
        <dbReference type="ARBA" id="ARBA00022723"/>
    </source>
</evidence>
<feature type="domain" description="Non-canonical purine NTP phosphatase/PRRC1" evidence="12">
    <location>
        <begin position="6"/>
        <end position="172"/>
    </location>
</feature>
<protein>
    <recommendedName>
        <fullName evidence="9">inosine/xanthosine triphosphatase</fullName>
        <ecNumber evidence="9">3.6.1.73</ecNumber>
    </recommendedName>
</protein>
<comment type="cofactor">
    <cofactor evidence="1">
        <name>Mn(2+)</name>
        <dbReference type="ChEBI" id="CHEBI:29035"/>
    </cofactor>
</comment>
<comment type="cofactor">
    <cofactor evidence="2">
        <name>Mg(2+)</name>
        <dbReference type="ChEBI" id="CHEBI:18420"/>
    </cofactor>
</comment>
<dbReference type="GO" id="GO:0006772">
    <property type="term" value="P:thiamine metabolic process"/>
    <property type="evidence" value="ECO:0007669"/>
    <property type="project" value="TreeGrafter"/>
</dbReference>
<comment type="catalytic activity">
    <reaction evidence="11">
        <text>XTP + H2O = XDP + phosphate + H(+)</text>
        <dbReference type="Rhea" id="RHEA:28406"/>
        <dbReference type="ChEBI" id="CHEBI:15377"/>
        <dbReference type="ChEBI" id="CHEBI:15378"/>
        <dbReference type="ChEBI" id="CHEBI:43474"/>
        <dbReference type="ChEBI" id="CHEBI:59884"/>
        <dbReference type="ChEBI" id="CHEBI:61314"/>
        <dbReference type="EC" id="3.6.1.73"/>
    </reaction>
</comment>
<evidence type="ECO:0000256" key="4">
    <source>
        <dbReference type="ARBA" id="ARBA00022741"/>
    </source>
</evidence>
<dbReference type="GO" id="GO:0046872">
    <property type="term" value="F:metal ion binding"/>
    <property type="evidence" value="ECO:0007669"/>
    <property type="project" value="UniProtKB-KW"/>
</dbReference>
<evidence type="ECO:0000256" key="11">
    <source>
        <dbReference type="ARBA" id="ARBA00048781"/>
    </source>
</evidence>
<dbReference type="InterPro" id="IPR002786">
    <property type="entry name" value="Non_canon_purine_NTPase"/>
</dbReference>
<dbReference type="InterPro" id="IPR029001">
    <property type="entry name" value="ITPase-like_fam"/>
</dbReference>
<keyword evidence="6" id="KW-0460">Magnesium</keyword>
<organism evidence="13 14">
    <name type="scientific">Angomonas deanei</name>
    <dbReference type="NCBI Taxonomy" id="59799"/>
    <lineage>
        <taxon>Eukaryota</taxon>
        <taxon>Discoba</taxon>
        <taxon>Euglenozoa</taxon>
        <taxon>Kinetoplastea</taxon>
        <taxon>Metakinetoplastina</taxon>
        <taxon>Trypanosomatida</taxon>
        <taxon>Trypanosomatidae</taxon>
        <taxon>Strigomonadinae</taxon>
        <taxon>Angomonas</taxon>
    </lineage>
</organism>
<dbReference type="Gene3D" id="3.90.950.10">
    <property type="match status" value="1"/>
</dbReference>
<evidence type="ECO:0000259" key="12">
    <source>
        <dbReference type="Pfam" id="PF01931"/>
    </source>
</evidence>
<keyword evidence="8" id="KW-0464">Manganese</keyword>
<dbReference type="EMBL" id="LR877146">
    <property type="protein sequence ID" value="CAD2213823.1"/>
    <property type="molecule type" value="Genomic_DNA"/>
</dbReference>
<dbReference type="OrthoDB" id="300709at2759"/>
<proteinExistence type="inferred from homology"/>
<dbReference type="InterPro" id="IPR050299">
    <property type="entry name" value="YjjX_NTPase"/>
</dbReference>
<accession>A0A7G2C508</accession>
<dbReference type="VEuPathDB" id="TriTrypDB:ADEAN_000126600"/>
<dbReference type="EC" id="3.6.1.73" evidence="9"/>
<dbReference type="AlphaFoldDB" id="A0A7G2C508"/>
<reference evidence="13 14" key="1">
    <citation type="submission" date="2020-08" db="EMBL/GenBank/DDBJ databases">
        <authorList>
            <person name="Newling K."/>
            <person name="Davey J."/>
            <person name="Forrester S."/>
        </authorList>
    </citation>
    <scope>NUCLEOTIDE SEQUENCE [LARGE SCALE GENOMIC DNA]</scope>
    <source>
        <strain evidence="14">Crithidia deanei Carvalho (ATCC PRA-265)</strain>
    </source>
</reference>
<evidence type="ECO:0000256" key="9">
    <source>
        <dbReference type="ARBA" id="ARBA00038901"/>
    </source>
</evidence>
<evidence type="ECO:0000256" key="5">
    <source>
        <dbReference type="ARBA" id="ARBA00022801"/>
    </source>
</evidence>
<evidence type="ECO:0000256" key="10">
    <source>
        <dbReference type="ARBA" id="ARBA00048174"/>
    </source>
</evidence>
<evidence type="ECO:0000256" key="8">
    <source>
        <dbReference type="ARBA" id="ARBA00023211"/>
    </source>
</evidence>
<evidence type="ECO:0000256" key="2">
    <source>
        <dbReference type="ARBA" id="ARBA00001946"/>
    </source>
</evidence>
<dbReference type="PANTHER" id="PTHR34699">
    <property type="match status" value="1"/>
</dbReference>
<gene>
    <name evidence="13" type="ORF">ADEAN_000126600</name>
</gene>
<comment type="catalytic activity">
    <reaction evidence="10">
        <text>ITP + H2O = IDP + phosphate + H(+)</text>
        <dbReference type="Rhea" id="RHEA:28330"/>
        <dbReference type="ChEBI" id="CHEBI:15377"/>
        <dbReference type="ChEBI" id="CHEBI:15378"/>
        <dbReference type="ChEBI" id="CHEBI:43474"/>
        <dbReference type="ChEBI" id="CHEBI:58280"/>
        <dbReference type="ChEBI" id="CHEBI:61402"/>
        <dbReference type="EC" id="3.6.1.73"/>
    </reaction>
</comment>
<evidence type="ECO:0000313" key="13">
    <source>
        <dbReference type="EMBL" id="CAD2213823.1"/>
    </source>
</evidence>
<keyword evidence="14" id="KW-1185">Reference proteome</keyword>
<dbReference type="Pfam" id="PF01931">
    <property type="entry name" value="NTPase_I-T"/>
    <property type="match status" value="1"/>
</dbReference>
<evidence type="ECO:0000256" key="6">
    <source>
        <dbReference type="ARBA" id="ARBA00022842"/>
    </source>
</evidence>
<dbReference type="GO" id="GO:0000166">
    <property type="term" value="F:nucleotide binding"/>
    <property type="evidence" value="ECO:0007669"/>
    <property type="project" value="UniProtKB-KW"/>
</dbReference>
<dbReference type="GO" id="GO:0009117">
    <property type="term" value="P:nucleotide metabolic process"/>
    <property type="evidence" value="ECO:0007669"/>
    <property type="project" value="UniProtKB-KW"/>
</dbReference>
<evidence type="ECO:0000256" key="7">
    <source>
        <dbReference type="ARBA" id="ARBA00023080"/>
    </source>
</evidence>
<evidence type="ECO:0000313" key="14">
    <source>
        <dbReference type="Proteomes" id="UP000515908"/>
    </source>
</evidence>
<dbReference type="Proteomes" id="UP000515908">
    <property type="component" value="Chromosome 02"/>
</dbReference>
<dbReference type="PANTHER" id="PTHR34699:SF2">
    <property type="entry name" value="NON-CANONICAL PURINE NTP PHOSPHATASE_PRRC1 DOMAIN-CONTAINING PROTEIN"/>
    <property type="match status" value="1"/>
</dbReference>
<name>A0A7G2C508_9TRYP</name>
<dbReference type="HAMAP" id="MF_00648">
    <property type="entry name" value="Non_canon_purine_NTPase_YjjX"/>
    <property type="match status" value="1"/>
</dbReference>
<dbReference type="InterPro" id="IPR026533">
    <property type="entry name" value="NTPase/PRRC1"/>
</dbReference>
<keyword evidence="3" id="KW-0479">Metal-binding</keyword>
<evidence type="ECO:0000256" key="1">
    <source>
        <dbReference type="ARBA" id="ARBA00001936"/>
    </source>
</evidence>
<keyword evidence="7" id="KW-0546">Nucleotide metabolism</keyword>
<sequence length="180" mass="19194">MKWAVGTTNKAKVASVTATVDKCFPTSTHTVTPVDVDSGVSAQPMSAEETIRGSRRRAEEALRLVPEADFGVGIEGGLECIADKWFECGWMTIVERNTGVVGIGSSARFEMSPVLMKPILEDGEELATVIDNITGDSDVRSSLGAMGVLTAGHLGRAAAYEHGLMFALAPFLSDAKFWKN</sequence>
<keyword evidence="4" id="KW-0547">Nucleotide-binding</keyword>